<evidence type="ECO:0000256" key="5">
    <source>
        <dbReference type="SAM" id="Phobius"/>
    </source>
</evidence>
<name>A0A7Y8GXF8_9BURK</name>
<feature type="transmembrane region" description="Helical" evidence="5">
    <location>
        <begin position="36"/>
        <end position="59"/>
    </location>
</feature>
<proteinExistence type="predicted"/>
<keyword evidence="8" id="KW-1185">Reference proteome</keyword>
<evidence type="ECO:0000313" key="8">
    <source>
        <dbReference type="Proteomes" id="UP000545507"/>
    </source>
</evidence>
<sequence length="226" mass="25296">MRKLKKAPDHVPGPAEEAALRVYFERGSKSAIEASWWKILGVVSMAVVALQSAGLIYMITTKEVHVIQVTKNDSGELQASGVASKFTPDEDSQMAWASSFASDLTEITPAIWQRNVERVQRRAVGTSIDQVKSYLQKPENNPPQQLARYPTYVREYVRRSVNKVADMTYLIRYELVSRSAPSVPPQTKSYAMTVTLAVIGHKTQDDVFRNPEGLAVTNFSISEDFR</sequence>
<dbReference type="Pfam" id="PF04335">
    <property type="entry name" value="VirB8"/>
    <property type="match status" value="1"/>
</dbReference>
<dbReference type="InterPro" id="IPR035658">
    <property type="entry name" value="TrbF"/>
</dbReference>
<evidence type="ECO:0000313" key="7">
    <source>
        <dbReference type="EMBL" id="NWF46118.1"/>
    </source>
</evidence>
<evidence type="ECO:0000256" key="2">
    <source>
        <dbReference type="ARBA" id="ARBA00022692"/>
    </source>
</evidence>
<evidence type="ECO:0000256" key="3">
    <source>
        <dbReference type="ARBA" id="ARBA00022989"/>
    </source>
</evidence>
<feature type="domain" description="Bacterial virulence protein VirB8" evidence="6">
    <location>
        <begin position="19"/>
        <end position="224"/>
    </location>
</feature>
<evidence type="ECO:0000259" key="6">
    <source>
        <dbReference type="Pfam" id="PF04335"/>
    </source>
</evidence>
<dbReference type="CDD" id="cd16425">
    <property type="entry name" value="TrbF"/>
    <property type="match status" value="1"/>
</dbReference>
<organism evidence="7 8">
    <name type="scientific">Hydrogenophaga aromaticivorans</name>
    <dbReference type="NCBI Taxonomy" id="2610898"/>
    <lineage>
        <taxon>Bacteria</taxon>
        <taxon>Pseudomonadati</taxon>
        <taxon>Pseudomonadota</taxon>
        <taxon>Betaproteobacteria</taxon>
        <taxon>Burkholderiales</taxon>
        <taxon>Comamonadaceae</taxon>
        <taxon>Hydrogenophaga</taxon>
    </lineage>
</organism>
<accession>A0A7Y8GXF8</accession>
<evidence type="ECO:0000256" key="1">
    <source>
        <dbReference type="ARBA" id="ARBA00004167"/>
    </source>
</evidence>
<protein>
    <submittedName>
        <fullName evidence="7">Type IV secretion system protein</fullName>
    </submittedName>
</protein>
<dbReference type="InterPro" id="IPR032710">
    <property type="entry name" value="NTF2-like_dom_sf"/>
</dbReference>
<dbReference type="SUPFAM" id="SSF54427">
    <property type="entry name" value="NTF2-like"/>
    <property type="match status" value="1"/>
</dbReference>
<dbReference type="InterPro" id="IPR007430">
    <property type="entry name" value="VirB8"/>
</dbReference>
<dbReference type="RefSeq" id="WP_177136023.1">
    <property type="nucleotide sequence ID" value="NZ_VYGV01000011.1"/>
</dbReference>
<evidence type="ECO:0000256" key="4">
    <source>
        <dbReference type="ARBA" id="ARBA00023136"/>
    </source>
</evidence>
<keyword evidence="3 5" id="KW-1133">Transmembrane helix</keyword>
<dbReference type="GO" id="GO:0016020">
    <property type="term" value="C:membrane"/>
    <property type="evidence" value="ECO:0007669"/>
    <property type="project" value="UniProtKB-SubCell"/>
</dbReference>
<keyword evidence="2 5" id="KW-0812">Transmembrane</keyword>
<gene>
    <name evidence="7" type="ORF">F3K02_12770</name>
</gene>
<dbReference type="Gene3D" id="3.10.450.230">
    <property type="entry name" value="VirB8 protein"/>
    <property type="match status" value="1"/>
</dbReference>
<dbReference type="AlphaFoldDB" id="A0A7Y8GXF8"/>
<comment type="caution">
    <text evidence="7">The sequence shown here is derived from an EMBL/GenBank/DDBJ whole genome shotgun (WGS) entry which is preliminary data.</text>
</comment>
<dbReference type="EMBL" id="VYGV01000011">
    <property type="protein sequence ID" value="NWF46118.1"/>
    <property type="molecule type" value="Genomic_DNA"/>
</dbReference>
<comment type="subcellular location">
    <subcellularLocation>
        <location evidence="1">Membrane</location>
        <topology evidence="1">Single-pass membrane protein</topology>
    </subcellularLocation>
</comment>
<dbReference type="Proteomes" id="UP000545507">
    <property type="component" value="Unassembled WGS sequence"/>
</dbReference>
<reference evidence="7 8" key="1">
    <citation type="submission" date="2019-09" db="EMBL/GenBank/DDBJ databases">
        <title>Hydrogenophaga aromatica sp. nov., isolated from a para-xylene-degrading enrichment culture.</title>
        <authorList>
            <person name="Tancsics A."/>
            <person name="Banerjee S."/>
        </authorList>
    </citation>
    <scope>NUCLEOTIDE SEQUENCE [LARGE SCALE GENOMIC DNA]</scope>
    <source>
        <strain evidence="7 8">D2P1</strain>
    </source>
</reference>
<keyword evidence="4 5" id="KW-0472">Membrane</keyword>